<feature type="transmembrane region" description="Helical" evidence="2">
    <location>
        <begin position="12"/>
        <end position="28"/>
    </location>
</feature>
<evidence type="ECO:0000313" key="3">
    <source>
        <dbReference type="EMBL" id="GAB0138630.1"/>
    </source>
</evidence>
<proteinExistence type="predicted"/>
<evidence type="ECO:0000313" key="4">
    <source>
        <dbReference type="Proteomes" id="UP001562357"/>
    </source>
</evidence>
<dbReference type="CDD" id="cd22997">
    <property type="entry name" value="GT_LH"/>
    <property type="match status" value="1"/>
</dbReference>
<name>A0ABQ0CYW0_9HYPO</name>
<keyword evidence="4" id="KW-1185">Reference proteome</keyword>
<dbReference type="PANTHER" id="PTHR36587:SF2">
    <property type="entry name" value="EXPRESSION SITE-ASSOCIATED GENE 3 (ESAG3)-LIKE PROTEIN"/>
    <property type="match status" value="1"/>
</dbReference>
<evidence type="ECO:0000256" key="2">
    <source>
        <dbReference type="SAM" id="Phobius"/>
    </source>
</evidence>
<keyword evidence="2" id="KW-0472">Membrane</keyword>
<keyword evidence="2" id="KW-1133">Transmembrane helix</keyword>
<organism evidence="3 4">
    <name type="scientific">Epichloe bromicola</name>
    <dbReference type="NCBI Taxonomy" id="79588"/>
    <lineage>
        <taxon>Eukaryota</taxon>
        <taxon>Fungi</taxon>
        <taxon>Dikarya</taxon>
        <taxon>Ascomycota</taxon>
        <taxon>Pezizomycotina</taxon>
        <taxon>Sordariomycetes</taxon>
        <taxon>Hypocreomycetidae</taxon>
        <taxon>Hypocreales</taxon>
        <taxon>Clavicipitaceae</taxon>
        <taxon>Epichloe</taxon>
    </lineage>
</organism>
<sequence length="472" mass="53729">MKQSTTRGRSRTFVAITLVWMLAAIYALRRLHLSKIERASESASENGGHGYNYQPPTNPPGFQSRYGKQHVHLLIPANHAKARMCRTMMSALVNDYPSPTIINWEREEGDPSMNGYDITTGKNWGMLKYLRNLPPQADQDLVIMVDAFDSIFQLPLEVALQRYEAVNNQARARLVQQHGEEQVLKLGLNQTVIMGAEKYCWPLDHRHPACWAVPPSVIPENAYGEGTDKSTKKNRPRWLNSGTVMGPVGDLRELYEWAHVLWMAYDTDDGDQDYFSNIYGRQELSRQKQRGNKEWTFGFGEHFPEQKLIWPHLETRHTDRHLGLDLTSTLFQPLNAAVDDVSPVVHGDVVAVEAKDREHGTAVVYHGPFPFPDDLLRAPMPNGASGDGATKTTWRDVQLFTNFHARSIPAILHYNGNVKPELDQAWPLQWWTGRGREILRNRMGDAGLEFATDANKTVQWADICEEFEDKLM</sequence>
<comment type="caution">
    <text evidence="3">The sequence shown here is derived from an EMBL/GenBank/DDBJ whole genome shotgun (WGS) entry which is preliminary data.</text>
</comment>
<evidence type="ECO:0000256" key="1">
    <source>
        <dbReference type="SAM" id="MobiDB-lite"/>
    </source>
</evidence>
<protein>
    <submittedName>
        <fullName evidence="3">Uncharacterized protein</fullName>
    </submittedName>
</protein>
<feature type="region of interest" description="Disordered" evidence="1">
    <location>
        <begin position="41"/>
        <end position="62"/>
    </location>
</feature>
<dbReference type="Proteomes" id="UP001562357">
    <property type="component" value="Unassembled WGS sequence"/>
</dbReference>
<dbReference type="EMBL" id="BAAFGZ010000452">
    <property type="protein sequence ID" value="GAB0138630.1"/>
    <property type="molecule type" value="Genomic_DNA"/>
</dbReference>
<reference evidence="4" key="1">
    <citation type="submission" date="2024-06" db="EMBL/GenBank/DDBJ databases">
        <title>Draft Genome Sequences of Epichloe bromicola Strains Isolated from Elymus ciliaris.</title>
        <authorList>
            <consortium name="Epichloe bromicola genome sequencing consortium"/>
            <person name="Miura A."/>
            <person name="Imano S."/>
            <person name="Ashida A."/>
            <person name="Sato I."/>
            <person name="Chiba S."/>
            <person name="Tanaka A."/>
            <person name="Camagna M."/>
            <person name="Takemoto D."/>
        </authorList>
    </citation>
    <scope>NUCLEOTIDE SEQUENCE [LARGE SCALE GENOMIC DNA]</scope>
    <source>
        <strain evidence="4">DP</strain>
    </source>
</reference>
<accession>A0ABQ0CYW0</accession>
<keyword evidence="2" id="KW-0812">Transmembrane</keyword>
<gene>
    <name evidence="3" type="primary">g6856</name>
    <name evidence="3" type="ORF">EsDP_00006856</name>
</gene>
<dbReference type="PANTHER" id="PTHR36587">
    <property type="entry name" value="EXPRESSION SITE-ASSOCIATED GENE 3 (ESAG3)-LIKE PROTEIN"/>
    <property type="match status" value="1"/>
</dbReference>